<organism evidence="4 5">
    <name type="scientific">Microdochium bolleyi</name>
    <dbReference type="NCBI Taxonomy" id="196109"/>
    <lineage>
        <taxon>Eukaryota</taxon>
        <taxon>Fungi</taxon>
        <taxon>Dikarya</taxon>
        <taxon>Ascomycota</taxon>
        <taxon>Pezizomycotina</taxon>
        <taxon>Sordariomycetes</taxon>
        <taxon>Xylariomycetidae</taxon>
        <taxon>Xylariales</taxon>
        <taxon>Microdochiaceae</taxon>
        <taxon>Microdochium</taxon>
    </lineage>
</organism>
<dbReference type="OrthoDB" id="9936937at2759"/>
<dbReference type="Pfam" id="PF25871">
    <property type="entry name" value="HTH_76"/>
    <property type="match status" value="1"/>
</dbReference>
<name>A0A136IXR2_9PEZI</name>
<evidence type="ECO:0000259" key="2">
    <source>
        <dbReference type="Pfam" id="PF17733"/>
    </source>
</evidence>
<dbReference type="EMBL" id="KQ964254">
    <property type="protein sequence ID" value="KXJ89658.1"/>
    <property type="molecule type" value="Genomic_DNA"/>
</dbReference>
<feature type="region of interest" description="Disordered" evidence="1">
    <location>
        <begin position="228"/>
        <end position="261"/>
    </location>
</feature>
<dbReference type="InParanoid" id="A0A136IXR2"/>
<feature type="domain" description="PEX14-like helix-turn-helix" evidence="3">
    <location>
        <begin position="24"/>
        <end position="91"/>
    </location>
</feature>
<feature type="compositionally biased region" description="Low complexity" evidence="1">
    <location>
        <begin position="138"/>
        <end position="153"/>
    </location>
</feature>
<evidence type="ECO:0000259" key="3">
    <source>
        <dbReference type="Pfam" id="PF25871"/>
    </source>
</evidence>
<accession>A0A136IXR2</accession>
<dbReference type="Proteomes" id="UP000070501">
    <property type="component" value="Unassembled WGS sequence"/>
</dbReference>
<feature type="domain" description="Peroxisomal membrane protein PEX14-like KPWE" evidence="2">
    <location>
        <begin position="194"/>
        <end position="243"/>
    </location>
</feature>
<dbReference type="PANTHER" id="PTHR36855:SF1">
    <property type="entry name" value="PEROXISOME MEMBRANE ANCHOR PROTEIN PEX14P N-TERMINAL DOMAIN-CONTAINING PROTEIN"/>
    <property type="match status" value="1"/>
</dbReference>
<dbReference type="STRING" id="196109.A0A136IXR2"/>
<feature type="region of interest" description="Disordered" evidence="1">
    <location>
        <begin position="1"/>
        <end position="22"/>
    </location>
</feature>
<evidence type="ECO:0000313" key="4">
    <source>
        <dbReference type="EMBL" id="KXJ89658.1"/>
    </source>
</evidence>
<dbReference type="InterPro" id="IPR040554">
    <property type="entry name" value="KPWE_PEX14_dom"/>
</dbReference>
<dbReference type="Pfam" id="PF17733">
    <property type="entry name" value="KPWE_dom"/>
    <property type="match status" value="1"/>
</dbReference>
<dbReference type="InterPro" id="IPR058841">
    <property type="entry name" value="HTH_76"/>
</dbReference>
<keyword evidence="5" id="KW-1185">Reference proteome</keyword>
<dbReference type="AlphaFoldDB" id="A0A136IXR2"/>
<sequence>MAENTAPAAGMEGIQRRAADSPDARYRAFDTYPWTKDRTFTAQLASALEATAQTPGASLASAALTARAARFEQQTKIKIDTAAYQAWLTANNTRQPPLVSEQIVSAESIAVIDPAERRFAHLLVELGEPLGRIALQTAPPAASDKADAVSSAAQGPRATTDDNADVPSWQASAPKAELYVPRDLNDTTGGSKEQYPKKFMEIIEFIQTGKPIEGIRIIPDTVIEDPSISTTGKMQAPLKPWERRAAAAAESHASPAAAEQA</sequence>
<evidence type="ECO:0000313" key="5">
    <source>
        <dbReference type="Proteomes" id="UP000070501"/>
    </source>
</evidence>
<dbReference type="PANTHER" id="PTHR36855">
    <property type="entry name" value="CHROMOSOME 10, WHOLE GENOME SHOTGUN SEQUENCE"/>
    <property type="match status" value="1"/>
</dbReference>
<feature type="compositionally biased region" description="Low complexity" evidence="1">
    <location>
        <begin position="246"/>
        <end position="261"/>
    </location>
</feature>
<gene>
    <name evidence="4" type="ORF">Micbo1qcDRAFT_164958</name>
</gene>
<proteinExistence type="predicted"/>
<reference evidence="5" key="1">
    <citation type="submission" date="2016-02" db="EMBL/GenBank/DDBJ databases">
        <title>Draft genome sequence of Microdochium bolleyi, a fungal endophyte of beachgrass.</title>
        <authorList>
            <consortium name="DOE Joint Genome Institute"/>
            <person name="David A.S."/>
            <person name="May G."/>
            <person name="Haridas S."/>
            <person name="Lim J."/>
            <person name="Wang M."/>
            <person name="Labutti K."/>
            <person name="Lipzen A."/>
            <person name="Barry K."/>
            <person name="Grigoriev I.V."/>
        </authorList>
    </citation>
    <scope>NUCLEOTIDE SEQUENCE [LARGE SCALE GENOMIC DNA]</scope>
    <source>
        <strain evidence="5">J235TASD1</strain>
    </source>
</reference>
<feature type="region of interest" description="Disordered" evidence="1">
    <location>
        <begin position="138"/>
        <end position="166"/>
    </location>
</feature>
<evidence type="ECO:0000256" key="1">
    <source>
        <dbReference type="SAM" id="MobiDB-lite"/>
    </source>
</evidence>
<protein>
    <submittedName>
        <fullName evidence="4">Uncharacterized protein</fullName>
    </submittedName>
</protein>